<evidence type="ECO:0000256" key="1">
    <source>
        <dbReference type="SAM" id="SignalP"/>
    </source>
</evidence>
<reference evidence="2" key="1">
    <citation type="journal article" date="2020" name="Fungal Divers.">
        <title>Resolving the Mortierellaceae phylogeny through synthesis of multi-gene phylogenetics and phylogenomics.</title>
        <authorList>
            <person name="Vandepol N."/>
            <person name="Liber J."/>
            <person name="Desiro A."/>
            <person name="Na H."/>
            <person name="Kennedy M."/>
            <person name="Barry K."/>
            <person name="Grigoriev I.V."/>
            <person name="Miller A.N."/>
            <person name="O'Donnell K."/>
            <person name="Stajich J.E."/>
            <person name="Bonito G."/>
        </authorList>
    </citation>
    <scope>NUCLEOTIDE SEQUENCE</scope>
    <source>
        <strain evidence="2">NVP1</strain>
    </source>
</reference>
<name>A0A9P5STW5_9FUNG</name>
<comment type="caution">
    <text evidence="2">The sequence shown here is derived from an EMBL/GenBank/DDBJ whole genome shotgun (WGS) entry which is preliminary data.</text>
</comment>
<proteinExistence type="predicted"/>
<dbReference type="Proteomes" id="UP000696485">
    <property type="component" value="Unassembled WGS sequence"/>
</dbReference>
<keyword evidence="1" id="KW-0732">Signal</keyword>
<feature type="chain" id="PRO_5040488220" description="Secreted protein" evidence="1">
    <location>
        <begin position="19"/>
        <end position="169"/>
    </location>
</feature>
<evidence type="ECO:0000313" key="2">
    <source>
        <dbReference type="EMBL" id="KAF9337741.1"/>
    </source>
</evidence>
<protein>
    <recommendedName>
        <fullName evidence="4">Secreted protein</fullName>
    </recommendedName>
</protein>
<dbReference type="AlphaFoldDB" id="A0A9P5STW5"/>
<sequence length="169" mass="17404">MQIKSLVIASVAVAAVSAQQFANNSCTQCVFASFPKDTECAKLTPEQSKNLTNIFANNTPNVPLLNVLVKEAPYQSCLCHWSQEGWKPTGAVGGCISGAAPVCTAADVKEAQDRIAPLAPLLKCGVAKPNGTTSTPPPAATTNKSAATNINLPYALTVAAFGLVALAGF</sequence>
<evidence type="ECO:0008006" key="4">
    <source>
        <dbReference type="Google" id="ProtNLM"/>
    </source>
</evidence>
<dbReference type="EMBL" id="JAAAUY010000018">
    <property type="protein sequence ID" value="KAF9337741.1"/>
    <property type="molecule type" value="Genomic_DNA"/>
</dbReference>
<gene>
    <name evidence="2" type="ORF">BG006_003100</name>
</gene>
<evidence type="ECO:0000313" key="3">
    <source>
        <dbReference type="Proteomes" id="UP000696485"/>
    </source>
</evidence>
<organism evidence="2 3">
    <name type="scientific">Podila minutissima</name>
    <dbReference type="NCBI Taxonomy" id="64525"/>
    <lineage>
        <taxon>Eukaryota</taxon>
        <taxon>Fungi</taxon>
        <taxon>Fungi incertae sedis</taxon>
        <taxon>Mucoromycota</taxon>
        <taxon>Mortierellomycotina</taxon>
        <taxon>Mortierellomycetes</taxon>
        <taxon>Mortierellales</taxon>
        <taxon>Mortierellaceae</taxon>
        <taxon>Podila</taxon>
    </lineage>
</organism>
<keyword evidence="3" id="KW-1185">Reference proteome</keyword>
<feature type="signal peptide" evidence="1">
    <location>
        <begin position="1"/>
        <end position="18"/>
    </location>
</feature>
<accession>A0A9P5STW5</accession>